<accession>A0AAV5WBA9</accession>
<dbReference type="InterPro" id="IPR001810">
    <property type="entry name" value="F-box_dom"/>
</dbReference>
<dbReference type="AlphaFoldDB" id="A0AAV5WBA9"/>
<dbReference type="Pfam" id="PF00646">
    <property type="entry name" value="F-box"/>
    <property type="match status" value="1"/>
</dbReference>
<dbReference type="CDD" id="cd09917">
    <property type="entry name" value="F-box_SF"/>
    <property type="match status" value="1"/>
</dbReference>
<feature type="domain" description="F-box" evidence="1">
    <location>
        <begin position="26"/>
        <end position="53"/>
    </location>
</feature>
<protein>
    <recommendedName>
        <fullName evidence="1">F-box domain-containing protein</fullName>
    </recommendedName>
</protein>
<comment type="caution">
    <text evidence="2">The sequence shown here is derived from an EMBL/GenBank/DDBJ whole genome shotgun (WGS) entry which is preliminary data.</text>
</comment>
<keyword evidence="3" id="KW-1185">Reference proteome</keyword>
<proteinExistence type="predicted"/>
<dbReference type="PROSITE" id="PS50181">
    <property type="entry name" value="FBOX"/>
    <property type="match status" value="1"/>
</dbReference>
<evidence type="ECO:0000313" key="2">
    <source>
        <dbReference type="EMBL" id="GMT27925.1"/>
    </source>
</evidence>
<evidence type="ECO:0000313" key="3">
    <source>
        <dbReference type="Proteomes" id="UP001432322"/>
    </source>
</evidence>
<sequence length="445" mass="51863">GITGVMSHSDVNSPLGNRSTNGRIYDTSLMDLPDEILSKIISHLDLPSRLKFRVNRRINRIELETKNQILEFTVAESEYSWSVVVEELNQLESIDVEMKIEDLKEGLKRIAKNTECTATNIYPLEEANRETIEMIKLVICIPSRHIDISPRNMKDKEDDSESTRLSIFDILDYNLILSICKKRNSIRIEFECDSLSVQEWIQIRQKMLSREISTTYLNVFIDETIASSILFAIHGVKFEWTRDSDSLIFYCKEEGKKILYNTPSDDIMLFSIHIFDGLFLTTFYAFEDVDDLLRFGMKMKWCKDEKEVTKIRTNCKEKAVRAQPNFELPSAKRMVEEIYISEGPSDYYHLTIEEIGGFQSVESTFYNLNELKRRLKRLAKFTICIKISIDTISEVDRETFELLNLLLEIEADEGEIKPDDEQQFEMVEDKERSLPSFNCRETSRG</sequence>
<evidence type="ECO:0000259" key="1">
    <source>
        <dbReference type="PROSITE" id="PS50181"/>
    </source>
</evidence>
<gene>
    <name evidence="2" type="ORF">PFISCL1PPCAC_19222</name>
</gene>
<dbReference type="Proteomes" id="UP001432322">
    <property type="component" value="Unassembled WGS sequence"/>
</dbReference>
<organism evidence="2 3">
    <name type="scientific">Pristionchus fissidentatus</name>
    <dbReference type="NCBI Taxonomy" id="1538716"/>
    <lineage>
        <taxon>Eukaryota</taxon>
        <taxon>Metazoa</taxon>
        <taxon>Ecdysozoa</taxon>
        <taxon>Nematoda</taxon>
        <taxon>Chromadorea</taxon>
        <taxon>Rhabditida</taxon>
        <taxon>Rhabditina</taxon>
        <taxon>Diplogasteromorpha</taxon>
        <taxon>Diplogasteroidea</taxon>
        <taxon>Neodiplogasteridae</taxon>
        <taxon>Pristionchus</taxon>
    </lineage>
</organism>
<dbReference type="EMBL" id="BTSY01000005">
    <property type="protein sequence ID" value="GMT27925.1"/>
    <property type="molecule type" value="Genomic_DNA"/>
</dbReference>
<feature type="non-terminal residue" evidence="2">
    <location>
        <position position="1"/>
    </location>
</feature>
<name>A0AAV5WBA9_9BILA</name>
<reference evidence="2" key="1">
    <citation type="submission" date="2023-10" db="EMBL/GenBank/DDBJ databases">
        <title>Genome assembly of Pristionchus species.</title>
        <authorList>
            <person name="Yoshida K."/>
            <person name="Sommer R.J."/>
        </authorList>
    </citation>
    <scope>NUCLEOTIDE SEQUENCE</scope>
    <source>
        <strain evidence="2">RS5133</strain>
    </source>
</reference>